<gene>
    <name evidence="2" type="ORF">SK128_005873</name>
</gene>
<feature type="compositionally biased region" description="Basic residues" evidence="1">
    <location>
        <begin position="223"/>
        <end position="238"/>
    </location>
</feature>
<feature type="region of interest" description="Disordered" evidence="1">
    <location>
        <begin position="223"/>
        <end position="271"/>
    </location>
</feature>
<proteinExistence type="predicted"/>
<protein>
    <recommendedName>
        <fullName evidence="4">Protein FRA10AC1</fullName>
    </recommendedName>
</protein>
<evidence type="ECO:0000256" key="1">
    <source>
        <dbReference type="SAM" id="MobiDB-lite"/>
    </source>
</evidence>
<dbReference type="Pfam" id="PF09725">
    <property type="entry name" value="Fra10Ac1"/>
    <property type="match status" value="1"/>
</dbReference>
<name>A0AAN8WH88_HALRR</name>
<feature type="compositionally biased region" description="Basic and acidic residues" evidence="1">
    <location>
        <begin position="256"/>
        <end position="267"/>
    </location>
</feature>
<evidence type="ECO:0000313" key="2">
    <source>
        <dbReference type="EMBL" id="KAK7019391.1"/>
    </source>
</evidence>
<evidence type="ECO:0000313" key="3">
    <source>
        <dbReference type="Proteomes" id="UP001381693"/>
    </source>
</evidence>
<dbReference type="InterPro" id="IPR050645">
    <property type="entry name" value="Histidine_acid_phosphatase"/>
</dbReference>
<dbReference type="PANTHER" id="PTHR11567">
    <property type="entry name" value="ACID PHOSPHATASE-RELATED"/>
    <property type="match status" value="1"/>
</dbReference>
<evidence type="ECO:0008006" key="4">
    <source>
        <dbReference type="Google" id="ProtNLM"/>
    </source>
</evidence>
<sequence>MALKNSTSGYDSAFEEDVKLRKRQRERHALLIKPQPPRAGLPSKSALAGCASQEEGRRLRYQMSSLTAYERHKLLINQYVLYHPGSTAFLKRDESNDKRDIDVIRENHQFLWDSEDAPDTWERQLAKKYFDKLFKEYCICDLSRYKENKVGMRWRIEKEVISGKGQFACGEKRCIETEGLRTWEMNFAYNEHGAKKNALVKLRLCSSCSYKVNYFHKRKEVTRRPKDKHKRLKRKRGNREKYDRQDMELQATEGESSTKVENEKISEENMEGNDIWKGPAKIIEEKTREEEFEEYLEDLFL</sequence>
<dbReference type="AlphaFoldDB" id="A0AAN8WH88"/>
<dbReference type="InterPro" id="IPR019129">
    <property type="entry name" value="Folate-sensitive_fs_Fra10Ac1"/>
</dbReference>
<dbReference type="GO" id="GO:0016791">
    <property type="term" value="F:phosphatase activity"/>
    <property type="evidence" value="ECO:0007669"/>
    <property type="project" value="TreeGrafter"/>
</dbReference>
<accession>A0AAN8WH88</accession>
<dbReference type="EMBL" id="JAXCGZ010022999">
    <property type="protein sequence ID" value="KAK7019391.1"/>
    <property type="molecule type" value="Genomic_DNA"/>
</dbReference>
<keyword evidence="3" id="KW-1185">Reference proteome</keyword>
<comment type="caution">
    <text evidence="2">The sequence shown here is derived from an EMBL/GenBank/DDBJ whole genome shotgun (WGS) entry which is preliminary data.</text>
</comment>
<dbReference type="Proteomes" id="UP001381693">
    <property type="component" value="Unassembled WGS sequence"/>
</dbReference>
<organism evidence="2 3">
    <name type="scientific">Halocaridina rubra</name>
    <name type="common">Hawaiian red shrimp</name>
    <dbReference type="NCBI Taxonomy" id="373956"/>
    <lineage>
        <taxon>Eukaryota</taxon>
        <taxon>Metazoa</taxon>
        <taxon>Ecdysozoa</taxon>
        <taxon>Arthropoda</taxon>
        <taxon>Crustacea</taxon>
        <taxon>Multicrustacea</taxon>
        <taxon>Malacostraca</taxon>
        <taxon>Eumalacostraca</taxon>
        <taxon>Eucarida</taxon>
        <taxon>Decapoda</taxon>
        <taxon>Pleocyemata</taxon>
        <taxon>Caridea</taxon>
        <taxon>Atyoidea</taxon>
        <taxon>Atyidae</taxon>
        <taxon>Halocaridina</taxon>
    </lineage>
</organism>
<dbReference type="PANTHER" id="PTHR11567:SF25">
    <property type="entry name" value="PROTEIN FRA10AC1"/>
    <property type="match status" value="1"/>
</dbReference>
<reference evidence="2 3" key="1">
    <citation type="submission" date="2023-11" db="EMBL/GenBank/DDBJ databases">
        <title>Halocaridina rubra genome assembly.</title>
        <authorList>
            <person name="Smith C."/>
        </authorList>
    </citation>
    <scope>NUCLEOTIDE SEQUENCE [LARGE SCALE GENOMIC DNA]</scope>
    <source>
        <strain evidence="2">EP-1</strain>
        <tissue evidence="2">Whole</tissue>
    </source>
</reference>